<evidence type="ECO:0000256" key="7">
    <source>
        <dbReference type="ARBA" id="ARBA00022842"/>
    </source>
</evidence>
<comment type="similarity">
    <text evidence="2">Belongs to the Nudix hydrolase family. NudF subfamily.</text>
</comment>
<dbReference type="Pfam" id="PF00293">
    <property type="entry name" value="NUDIX"/>
    <property type="match status" value="1"/>
</dbReference>
<dbReference type="GO" id="GO:0005829">
    <property type="term" value="C:cytosol"/>
    <property type="evidence" value="ECO:0007669"/>
    <property type="project" value="TreeGrafter"/>
</dbReference>
<comment type="function">
    <text evidence="8">Acts on ADP-mannose and ADP-glucose as well as ADP-ribose. Prevents glycogen biosynthesis. The reaction catalyzed by this enzyme is a limiting step of the gluconeogenic process.</text>
</comment>
<dbReference type="RefSeq" id="WP_146897545.1">
    <property type="nucleotide sequence ID" value="NZ_BJYS01000013.1"/>
</dbReference>
<dbReference type="AlphaFoldDB" id="A0A512AX27"/>
<dbReference type="PANTHER" id="PTHR11839">
    <property type="entry name" value="UDP/ADP-SUGAR PYROPHOSPHATASE"/>
    <property type="match status" value="1"/>
</dbReference>
<accession>A0A512AX27</accession>
<dbReference type="PROSITE" id="PS51462">
    <property type="entry name" value="NUDIX"/>
    <property type="match status" value="1"/>
</dbReference>
<evidence type="ECO:0000313" key="16">
    <source>
        <dbReference type="EMBL" id="GEO04278.1"/>
    </source>
</evidence>
<feature type="short sequence motif" description="Nudix box" evidence="14">
    <location>
        <begin position="71"/>
        <end position="94"/>
    </location>
</feature>
<feature type="binding site" evidence="13">
    <location>
        <position position="91"/>
    </location>
    <ligand>
        <name>Mg(2+)</name>
        <dbReference type="ChEBI" id="CHEBI:18420"/>
        <label>1</label>
    </ligand>
</feature>
<dbReference type="Gene3D" id="3.90.79.10">
    <property type="entry name" value="Nucleoside Triphosphate Pyrophosphohydrolase"/>
    <property type="match status" value="1"/>
</dbReference>
<dbReference type="OrthoDB" id="1523642at2"/>
<feature type="binding site" evidence="13">
    <location>
        <position position="138"/>
    </location>
    <ligand>
        <name>Mg(2+)</name>
        <dbReference type="ChEBI" id="CHEBI:18420"/>
        <label>1</label>
    </ligand>
</feature>
<evidence type="ECO:0000256" key="4">
    <source>
        <dbReference type="ARBA" id="ARBA00013297"/>
    </source>
</evidence>
<evidence type="ECO:0000256" key="1">
    <source>
        <dbReference type="ARBA" id="ARBA00001946"/>
    </source>
</evidence>
<dbReference type="EMBL" id="BJYS01000013">
    <property type="protein sequence ID" value="GEO04278.1"/>
    <property type="molecule type" value="Genomic_DNA"/>
</dbReference>
<evidence type="ECO:0000256" key="13">
    <source>
        <dbReference type="PIRSR" id="PIRSR604385-2"/>
    </source>
</evidence>
<dbReference type="InterPro" id="IPR015797">
    <property type="entry name" value="NUDIX_hydrolase-like_dom_sf"/>
</dbReference>
<dbReference type="InterPro" id="IPR004385">
    <property type="entry name" value="NDP_pyrophosphatase"/>
</dbReference>
<evidence type="ECO:0000256" key="3">
    <source>
        <dbReference type="ARBA" id="ARBA00012453"/>
    </source>
</evidence>
<dbReference type="GO" id="GO:0006753">
    <property type="term" value="P:nucleoside phosphate metabolic process"/>
    <property type="evidence" value="ECO:0007669"/>
    <property type="project" value="TreeGrafter"/>
</dbReference>
<keyword evidence="7 13" id="KW-0460">Magnesium</keyword>
<reference evidence="16 17" key="1">
    <citation type="submission" date="2019-07" db="EMBL/GenBank/DDBJ databases">
        <title>Whole genome shotgun sequence of Adhaeribacter aerolatus NBRC 106133.</title>
        <authorList>
            <person name="Hosoyama A."/>
            <person name="Uohara A."/>
            <person name="Ohji S."/>
            <person name="Ichikawa N."/>
        </authorList>
    </citation>
    <scope>NUCLEOTIDE SEQUENCE [LARGE SCALE GENOMIC DNA]</scope>
    <source>
        <strain evidence="16 17">NBRC 106133</strain>
    </source>
</reference>
<gene>
    <name evidence="16" type="ORF">AAE02nite_19420</name>
</gene>
<dbReference type="PANTHER" id="PTHR11839:SF5">
    <property type="entry name" value="ADP-RIBOSE PYROPHOSPHATASE"/>
    <property type="match status" value="1"/>
</dbReference>
<sequence length="173" mass="19566">MKEINKQTVYDGFFKLYKITYEDNGETFDREVFVTGNAVAALLYDTRKDKFIFVKQFRPAVNQDMLELVAGLLDKEGESPEEAMIREIEEEAGYAVDKLESIINFYPSPGAFAEKLHVYYAEVSHKIGEGGGAEGENENIKLIEITKAELKDKIFNDAKTLIAVQWAKLKGLV</sequence>
<keyword evidence="6" id="KW-0378">Hydrolase</keyword>
<dbReference type="InterPro" id="IPR000086">
    <property type="entry name" value="NUDIX_hydrolase_dom"/>
</dbReference>
<dbReference type="NCBIfam" id="TIGR00052">
    <property type="entry name" value="nudix-type nucleoside diphosphatase, YffH/AdpP family"/>
    <property type="match status" value="1"/>
</dbReference>
<dbReference type="Proteomes" id="UP000321532">
    <property type="component" value="Unassembled WGS sequence"/>
</dbReference>
<name>A0A512AX27_9BACT</name>
<dbReference type="EC" id="3.6.1.13" evidence="3"/>
<evidence type="ECO:0000256" key="9">
    <source>
        <dbReference type="ARBA" id="ARBA00030162"/>
    </source>
</evidence>
<evidence type="ECO:0000256" key="12">
    <source>
        <dbReference type="ARBA" id="ARBA00049546"/>
    </source>
</evidence>
<evidence type="ECO:0000256" key="5">
    <source>
        <dbReference type="ARBA" id="ARBA00022723"/>
    </source>
</evidence>
<dbReference type="GO" id="GO:0019693">
    <property type="term" value="P:ribose phosphate metabolic process"/>
    <property type="evidence" value="ECO:0007669"/>
    <property type="project" value="TreeGrafter"/>
</dbReference>
<evidence type="ECO:0000256" key="2">
    <source>
        <dbReference type="ARBA" id="ARBA00007482"/>
    </source>
</evidence>
<evidence type="ECO:0000256" key="11">
    <source>
        <dbReference type="ARBA" id="ARBA00033056"/>
    </source>
</evidence>
<dbReference type="GO" id="GO:0047631">
    <property type="term" value="F:ADP-ribose diphosphatase activity"/>
    <property type="evidence" value="ECO:0007669"/>
    <property type="project" value="UniProtKB-EC"/>
</dbReference>
<evidence type="ECO:0000256" key="6">
    <source>
        <dbReference type="ARBA" id="ARBA00022801"/>
    </source>
</evidence>
<dbReference type="GO" id="GO:0046872">
    <property type="term" value="F:metal ion binding"/>
    <property type="evidence" value="ECO:0007669"/>
    <property type="project" value="UniProtKB-KW"/>
</dbReference>
<feature type="binding site" evidence="13">
    <location>
        <position position="70"/>
    </location>
    <ligand>
        <name>Mg(2+)</name>
        <dbReference type="ChEBI" id="CHEBI:18420"/>
        <label>1</label>
    </ligand>
</feature>
<dbReference type="GO" id="GO:0019144">
    <property type="term" value="F:ADP-sugar diphosphatase activity"/>
    <property type="evidence" value="ECO:0007669"/>
    <property type="project" value="TreeGrafter"/>
</dbReference>
<evidence type="ECO:0000256" key="10">
    <source>
        <dbReference type="ARBA" id="ARBA00030308"/>
    </source>
</evidence>
<evidence type="ECO:0000256" key="14">
    <source>
        <dbReference type="PIRSR" id="PIRSR604385-3"/>
    </source>
</evidence>
<keyword evidence="17" id="KW-1185">Reference proteome</keyword>
<evidence type="ECO:0000313" key="17">
    <source>
        <dbReference type="Proteomes" id="UP000321532"/>
    </source>
</evidence>
<organism evidence="16 17">
    <name type="scientific">Adhaeribacter aerolatus</name>
    <dbReference type="NCBI Taxonomy" id="670289"/>
    <lineage>
        <taxon>Bacteria</taxon>
        <taxon>Pseudomonadati</taxon>
        <taxon>Bacteroidota</taxon>
        <taxon>Cytophagia</taxon>
        <taxon>Cytophagales</taxon>
        <taxon>Hymenobacteraceae</taxon>
        <taxon>Adhaeribacter</taxon>
    </lineage>
</organism>
<feature type="domain" description="Nudix hydrolase" evidence="15">
    <location>
        <begin position="34"/>
        <end position="168"/>
    </location>
</feature>
<protein>
    <recommendedName>
        <fullName evidence="4">ADP-ribose pyrophosphatase</fullName>
        <ecNumber evidence="3">3.6.1.13</ecNumber>
    </recommendedName>
    <alternativeName>
        <fullName evidence="9">ADP-ribose diphosphatase</fullName>
    </alternativeName>
    <alternativeName>
        <fullName evidence="11">ADP-ribose phosphohydrolase</fullName>
    </alternativeName>
    <alternativeName>
        <fullName evidence="10">Adenosine diphosphoribose pyrophosphatase</fullName>
    </alternativeName>
</protein>
<evidence type="ECO:0000259" key="15">
    <source>
        <dbReference type="PROSITE" id="PS51462"/>
    </source>
</evidence>
<comment type="cofactor">
    <cofactor evidence="1 13">
        <name>Mg(2+)</name>
        <dbReference type="ChEBI" id="CHEBI:18420"/>
    </cofactor>
</comment>
<feature type="binding site" evidence="13">
    <location>
        <position position="87"/>
    </location>
    <ligand>
        <name>Mg(2+)</name>
        <dbReference type="ChEBI" id="CHEBI:18420"/>
        <label>1</label>
    </ligand>
</feature>
<keyword evidence="5 13" id="KW-0479">Metal-binding</keyword>
<evidence type="ECO:0000256" key="8">
    <source>
        <dbReference type="ARBA" id="ARBA00025164"/>
    </source>
</evidence>
<proteinExistence type="inferred from homology"/>
<comment type="caution">
    <text evidence="16">The sequence shown here is derived from an EMBL/GenBank/DDBJ whole genome shotgun (WGS) entry which is preliminary data.</text>
</comment>
<dbReference type="SUPFAM" id="SSF55811">
    <property type="entry name" value="Nudix"/>
    <property type="match status" value="1"/>
</dbReference>
<comment type="catalytic activity">
    <reaction evidence="12">
        <text>ADP-D-ribose + H2O = D-ribose 5-phosphate + AMP + 2 H(+)</text>
        <dbReference type="Rhea" id="RHEA:10412"/>
        <dbReference type="ChEBI" id="CHEBI:15377"/>
        <dbReference type="ChEBI" id="CHEBI:15378"/>
        <dbReference type="ChEBI" id="CHEBI:57967"/>
        <dbReference type="ChEBI" id="CHEBI:78346"/>
        <dbReference type="ChEBI" id="CHEBI:456215"/>
        <dbReference type="EC" id="3.6.1.13"/>
    </reaction>
</comment>